<protein>
    <submittedName>
        <fullName evidence="3">Antibiotic biosynthesis monooxygenase</fullName>
        <ecNumber evidence="3">1.14.-.-</ecNumber>
    </submittedName>
</protein>
<gene>
    <name evidence="3" type="ORF">R6G80_02225</name>
    <name evidence="2" type="ORF">R6G86_06105</name>
</gene>
<dbReference type="Gene3D" id="3.30.70.100">
    <property type="match status" value="1"/>
</dbReference>
<dbReference type="EMBL" id="JAWNGC010000002">
    <property type="protein sequence ID" value="MDY5154541.1"/>
    <property type="molecule type" value="Genomic_DNA"/>
</dbReference>
<keyword evidence="3" id="KW-0503">Monooxygenase</keyword>
<dbReference type="SUPFAM" id="SSF54909">
    <property type="entry name" value="Dimeric alpha+beta barrel"/>
    <property type="match status" value="1"/>
</dbReference>
<dbReference type="PROSITE" id="PS51725">
    <property type="entry name" value="ABM"/>
    <property type="match status" value="1"/>
</dbReference>
<dbReference type="PANTHER" id="PTHR34474">
    <property type="entry name" value="SIGNAL TRANSDUCTION PROTEIN TRAP"/>
    <property type="match status" value="1"/>
</dbReference>
<feature type="domain" description="ABM" evidence="1">
    <location>
        <begin position="3"/>
        <end position="96"/>
    </location>
</feature>
<reference evidence="3 4" key="1">
    <citation type="submission" date="2023-10" db="EMBL/GenBank/DDBJ databases">
        <title>Whole Genome based description of the genera Actinobaculum and Actinotignum reveals a complex phylogenetic relationship within the species included in the genus Actinotignum.</title>
        <authorList>
            <person name="Jensen C.S."/>
            <person name="Dargis R."/>
            <person name="Kemp M."/>
            <person name="Christensen J.J."/>
        </authorList>
    </citation>
    <scope>NUCLEOTIDE SEQUENCE</scope>
    <source>
        <strain evidence="3">SLA_B511</strain>
        <strain evidence="2 4">SLA_B974</strain>
    </source>
</reference>
<dbReference type="EC" id="1.14.-.-" evidence="3"/>
<comment type="caution">
    <text evidence="3">The sequence shown here is derived from an EMBL/GenBank/DDBJ whole genome shotgun (WGS) entry which is preliminary data.</text>
</comment>
<dbReference type="Pfam" id="PF03992">
    <property type="entry name" value="ABM"/>
    <property type="match status" value="1"/>
</dbReference>
<dbReference type="InterPro" id="IPR050404">
    <property type="entry name" value="Heme-degrading_MO"/>
</dbReference>
<dbReference type="InterPro" id="IPR007138">
    <property type="entry name" value="ABM_dom"/>
</dbReference>
<dbReference type="AlphaFoldDB" id="A0AAW9HXK2"/>
<name>A0AAW9HXK2_9ACTO</name>
<evidence type="ECO:0000313" key="4">
    <source>
        <dbReference type="Proteomes" id="UP001275049"/>
    </source>
</evidence>
<organism evidence="3 5">
    <name type="scientific">Actinotignum urinale</name>
    <dbReference type="NCBI Taxonomy" id="190146"/>
    <lineage>
        <taxon>Bacteria</taxon>
        <taxon>Bacillati</taxon>
        <taxon>Actinomycetota</taxon>
        <taxon>Actinomycetes</taxon>
        <taxon>Actinomycetales</taxon>
        <taxon>Actinomycetaceae</taxon>
        <taxon>Actinotignum</taxon>
    </lineage>
</organism>
<evidence type="ECO:0000313" key="3">
    <source>
        <dbReference type="EMBL" id="MDY5154541.1"/>
    </source>
</evidence>
<sequence length="101" mass="11592">MGFVNIVALTYPEGMEAVVEQRFANRKAAVDKWPGFRSFKLLRPVSGETRYFVMTEWESKEAYEAWAKDREQHPHNTADQPKNRGLSIDLLTFDVVQSAGE</sequence>
<dbReference type="Proteomes" id="UP001281731">
    <property type="component" value="Unassembled WGS sequence"/>
</dbReference>
<proteinExistence type="predicted"/>
<dbReference type="RefSeq" id="WP_022867081.1">
    <property type="nucleotide sequence ID" value="NZ_CAMYCL010000045.1"/>
</dbReference>
<keyword evidence="3" id="KW-0560">Oxidoreductase</keyword>
<evidence type="ECO:0000313" key="5">
    <source>
        <dbReference type="Proteomes" id="UP001281731"/>
    </source>
</evidence>
<dbReference type="InterPro" id="IPR011008">
    <property type="entry name" value="Dimeric_a/b-barrel"/>
</dbReference>
<evidence type="ECO:0000259" key="1">
    <source>
        <dbReference type="PROSITE" id="PS51725"/>
    </source>
</evidence>
<accession>A0AAW9HXK2</accession>
<dbReference type="PANTHER" id="PTHR34474:SF2">
    <property type="entry name" value="SIGNAL TRANSDUCTION PROTEIN TRAP"/>
    <property type="match status" value="1"/>
</dbReference>
<dbReference type="EMBL" id="JAWNGA010000010">
    <property type="protein sequence ID" value="MDY5133306.1"/>
    <property type="molecule type" value="Genomic_DNA"/>
</dbReference>
<evidence type="ECO:0000313" key="2">
    <source>
        <dbReference type="EMBL" id="MDY5133306.1"/>
    </source>
</evidence>
<keyword evidence="4" id="KW-1185">Reference proteome</keyword>
<dbReference type="GO" id="GO:0004497">
    <property type="term" value="F:monooxygenase activity"/>
    <property type="evidence" value="ECO:0007669"/>
    <property type="project" value="UniProtKB-KW"/>
</dbReference>
<dbReference type="Proteomes" id="UP001275049">
    <property type="component" value="Unassembled WGS sequence"/>
</dbReference>